<dbReference type="InterPro" id="IPR036388">
    <property type="entry name" value="WH-like_DNA-bd_sf"/>
</dbReference>
<evidence type="ECO:0000313" key="8">
    <source>
        <dbReference type="Proteomes" id="UP000199517"/>
    </source>
</evidence>
<dbReference type="SUPFAM" id="SSF46785">
    <property type="entry name" value="Winged helix' DNA-binding domain"/>
    <property type="match status" value="1"/>
</dbReference>
<evidence type="ECO:0000259" key="6">
    <source>
        <dbReference type="PROSITE" id="PS50949"/>
    </source>
</evidence>
<dbReference type="SUPFAM" id="SSF53383">
    <property type="entry name" value="PLP-dependent transferases"/>
    <property type="match status" value="1"/>
</dbReference>
<dbReference type="GO" id="GO:0003700">
    <property type="term" value="F:DNA-binding transcription factor activity"/>
    <property type="evidence" value="ECO:0007669"/>
    <property type="project" value="InterPro"/>
</dbReference>
<dbReference type="Gene3D" id="3.40.640.10">
    <property type="entry name" value="Type I PLP-dependent aspartate aminotransferase-like (Major domain)"/>
    <property type="match status" value="1"/>
</dbReference>
<keyword evidence="2" id="KW-0663">Pyridoxal phosphate</keyword>
<dbReference type="PANTHER" id="PTHR46577:SF1">
    <property type="entry name" value="HTH-TYPE TRANSCRIPTIONAL REGULATORY PROTEIN GABR"/>
    <property type="match status" value="1"/>
</dbReference>
<keyword evidence="7" id="KW-0032">Aminotransferase</keyword>
<proteinExistence type="inferred from homology"/>
<dbReference type="InterPro" id="IPR051446">
    <property type="entry name" value="HTH_trans_reg/aminotransferase"/>
</dbReference>
<dbReference type="Gene3D" id="1.10.10.10">
    <property type="entry name" value="Winged helix-like DNA-binding domain superfamily/Winged helix DNA-binding domain"/>
    <property type="match status" value="1"/>
</dbReference>
<gene>
    <name evidence="7" type="ORF">SAMN04489710_105345</name>
</gene>
<dbReference type="AlphaFoldDB" id="A0A1I1UWN8"/>
<keyword evidence="7" id="KW-0808">Transferase</keyword>
<comment type="similarity">
    <text evidence="1">In the C-terminal section; belongs to the class-I pyridoxal-phosphate-dependent aminotransferase family.</text>
</comment>
<name>A0A1I1UWN8_9BURK</name>
<keyword evidence="5" id="KW-0804">Transcription</keyword>
<evidence type="ECO:0000256" key="2">
    <source>
        <dbReference type="ARBA" id="ARBA00022898"/>
    </source>
</evidence>
<reference evidence="8" key="1">
    <citation type="submission" date="2016-10" db="EMBL/GenBank/DDBJ databases">
        <authorList>
            <person name="Varghese N."/>
            <person name="Submissions S."/>
        </authorList>
    </citation>
    <scope>NUCLEOTIDE SEQUENCE [LARGE SCALE GENOMIC DNA]</scope>
    <source>
        <strain evidence="8">DSM 7481</strain>
    </source>
</reference>
<sequence>MKSWSIEGASAAQIAASIEESLRSGAMVPGDALPAVRTLADRLGVNPNTVAAAYARLRDAGRLQTDGRRGTRVAEPLPGGEGMPIPALPAGLRDLAGGDVDTALLPRLRADAWPGLLSGEGYGGPAEAPAWREVAHDWLARQGLPAEATGVYSGTLDVVERALRLHARAGDRVALEDPCWPPMAALVQSLRLKPVPLPMDAQGVLVPPAEVLDGCAAIVLTPRAHNPTGCALSEPRWRALRRLLLARPHLLCILDDHWGPLSQEPLVPAGALPPLWLYVLSAGKFLGPDLRVALAAGPPALMQALRAQQAAGPRWVSRLLQTLAAGLWRNAEAAGQLARAGQAYARRRHALEFALRSQPQAQVPLPAVGGEGLHVWVPVESETSVLAALAARGWAAQAGAPFRIASAPAVRLSLGGLQGDEVGPLARDLAAALAPLPGRAVF</sequence>
<dbReference type="GO" id="GO:0008483">
    <property type="term" value="F:transaminase activity"/>
    <property type="evidence" value="ECO:0007669"/>
    <property type="project" value="UniProtKB-KW"/>
</dbReference>
<dbReference type="CDD" id="cd07377">
    <property type="entry name" value="WHTH_GntR"/>
    <property type="match status" value="1"/>
</dbReference>
<dbReference type="PANTHER" id="PTHR46577">
    <property type="entry name" value="HTH-TYPE TRANSCRIPTIONAL REGULATORY PROTEIN GABR"/>
    <property type="match status" value="1"/>
</dbReference>
<dbReference type="CDD" id="cd00609">
    <property type="entry name" value="AAT_like"/>
    <property type="match status" value="1"/>
</dbReference>
<dbReference type="InterPro" id="IPR036390">
    <property type="entry name" value="WH_DNA-bd_sf"/>
</dbReference>
<dbReference type="InterPro" id="IPR015424">
    <property type="entry name" value="PyrdxlP-dep_Trfase"/>
</dbReference>
<evidence type="ECO:0000256" key="1">
    <source>
        <dbReference type="ARBA" id="ARBA00005384"/>
    </source>
</evidence>
<dbReference type="GO" id="GO:0003677">
    <property type="term" value="F:DNA binding"/>
    <property type="evidence" value="ECO:0007669"/>
    <property type="project" value="UniProtKB-KW"/>
</dbReference>
<dbReference type="Pfam" id="PF00392">
    <property type="entry name" value="GntR"/>
    <property type="match status" value="1"/>
</dbReference>
<dbReference type="OrthoDB" id="5450856at2"/>
<dbReference type="PROSITE" id="PS50949">
    <property type="entry name" value="HTH_GNTR"/>
    <property type="match status" value="1"/>
</dbReference>
<dbReference type="STRING" id="32040.SAMN04489710_105345"/>
<dbReference type="InterPro" id="IPR015421">
    <property type="entry name" value="PyrdxlP-dep_Trfase_major"/>
</dbReference>
<keyword evidence="4 7" id="KW-0238">DNA-binding</keyword>
<evidence type="ECO:0000313" key="7">
    <source>
        <dbReference type="EMBL" id="SFD75104.1"/>
    </source>
</evidence>
<dbReference type="Pfam" id="PF00155">
    <property type="entry name" value="Aminotran_1_2"/>
    <property type="match status" value="1"/>
</dbReference>
<dbReference type="EMBL" id="FOMQ01000005">
    <property type="protein sequence ID" value="SFD75104.1"/>
    <property type="molecule type" value="Genomic_DNA"/>
</dbReference>
<dbReference type="Proteomes" id="UP000199517">
    <property type="component" value="Unassembled WGS sequence"/>
</dbReference>
<keyword evidence="3" id="KW-0805">Transcription regulation</keyword>
<protein>
    <submittedName>
        <fullName evidence="7">DNA-binding transcriptional regulator, MocR family, contains an aminotransferase domain</fullName>
    </submittedName>
</protein>
<dbReference type="SMART" id="SM00345">
    <property type="entry name" value="HTH_GNTR"/>
    <property type="match status" value="1"/>
</dbReference>
<keyword evidence="8" id="KW-1185">Reference proteome</keyword>
<evidence type="ECO:0000256" key="5">
    <source>
        <dbReference type="ARBA" id="ARBA00023163"/>
    </source>
</evidence>
<dbReference type="InterPro" id="IPR004839">
    <property type="entry name" value="Aminotransferase_I/II_large"/>
</dbReference>
<feature type="domain" description="HTH gntR-type" evidence="6">
    <location>
        <begin position="8"/>
        <end position="76"/>
    </location>
</feature>
<dbReference type="GO" id="GO:0030170">
    <property type="term" value="F:pyridoxal phosphate binding"/>
    <property type="evidence" value="ECO:0007669"/>
    <property type="project" value="InterPro"/>
</dbReference>
<dbReference type="RefSeq" id="WP_092951777.1">
    <property type="nucleotide sequence ID" value="NZ_FOMQ01000005.1"/>
</dbReference>
<dbReference type="InterPro" id="IPR000524">
    <property type="entry name" value="Tscrpt_reg_HTH_GntR"/>
</dbReference>
<accession>A0A1I1UWN8</accession>
<organism evidence="7 8">
    <name type="scientific">Paracidovorax konjaci</name>
    <dbReference type="NCBI Taxonomy" id="32040"/>
    <lineage>
        <taxon>Bacteria</taxon>
        <taxon>Pseudomonadati</taxon>
        <taxon>Pseudomonadota</taxon>
        <taxon>Betaproteobacteria</taxon>
        <taxon>Burkholderiales</taxon>
        <taxon>Comamonadaceae</taxon>
        <taxon>Paracidovorax</taxon>
    </lineage>
</organism>
<evidence type="ECO:0000256" key="4">
    <source>
        <dbReference type="ARBA" id="ARBA00023125"/>
    </source>
</evidence>
<evidence type="ECO:0000256" key="3">
    <source>
        <dbReference type="ARBA" id="ARBA00023015"/>
    </source>
</evidence>